<protein>
    <submittedName>
        <fullName evidence="3">Iron-sulfur cluster assembly accessory protein</fullName>
    </submittedName>
</protein>
<keyword evidence="4" id="KW-1185">Reference proteome</keyword>
<evidence type="ECO:0000313" key="3">
    <source>
        <dbReference type="EMBL" id="MBS0027438.1"/>
    </source>
</evidence>
<comment type="similarity">
    <text evidence="1">Belongs to the HesB/IscA family.</text>
</comment>
<dbReference type="Proteomes" id="UP000676386">
    <property type="component" value="Unassembled WGS sequence"/>
</dbReference>
<evidence type="ECO:0000259" key="2">
    <source>
        <dbReference type="Pfam" id="PF01521"/>
    </source>
</evidence>
<dbReference type="PANTHER" id="PTHR10072">
    <property type="entry name" value="IRON-SULFUR CLUSTER ASSEMBLY PROTEIN"/>
    <property type="match status" value="1"/>
</dbReference>
<proteinExistence type="inferred from homology"/>
<dbReference type="RefSeq" id="WP_211972529.1">
    <property type="nucleotide sequence ID" value="NZ_CBFHAM010000006.1"/>
</dbReference>
<evidence type="ECO:0000313" key="4">
    <source>
        <dbReference type="Proteomes" id="UP000676386"/>
    </source>
</evidence>
<accession>A0ABS5IWU1</accession>
<dbReference type="Pfam" id="PF01521">
    <property type="entry name" value="Fe-S_biosyn"/>
    <property type="match status" value="1"/>
</dbReference>
<dbReference type="InterPro" id="IPR035903">
    <property type="entry name" value="HesB-like_dom_sf"/>
</dbReference>
<feature type="domain" description="Core" evidence="2">
    <location>
        <begin position="9"/>
        <end position="98"/>
    </location>
</feature>
<dbReference type="SUPFAM" id="SSF89360">
    <property type="entry name" value="HesB-like domain"/>
    <property type="match status" value="1"/>
</dbReference>
<dbReference type="InterPro" id="IPR050322">
    <property type="entry name" value="Fe-S_cluster_asmbl/transfer"/>
</dbReference>
<reference evidence="3 4" key="1">
    <citation type="submission" date="2021-04" db="EMBL/GenBank/DDBJ databases">
        <title>Chitinophaga sp. nov., isolated from the rhizosphere soil.</title>
        <authorList>
            <person name="He S."/>
        </authorList>
    </citation>
    <scope>NUCLEOTIDE SEQUENCE [LARGE SCALE GENOMIC DNA]</scope>
    <source>
        <strain evidence="3 4">2R12</strain>
    </source>
</reference>
<dbReference type="InterPro" id="IPR016092">
    <property type="entry name" value="ATAP"/>
</dbReference>
<dbReference type="NCBIfam" id="TIGR00049">
    <property type="entry name" value="iron-sulfur cluster assembly accessory protein"/>
    <property type="match status" value="1"/>
</dbReference>
<dbReference type="Gene3D" id="2.60.300.12">
    <property type="entry name" value="HesB-like domain"/>
    <property type="match status" value="1"/>
</dbReference>
<evidence type="ECO:0000256" key="1">
    <source>
        <dbReference type="ARBA" id="ARBA00006718"/>
    </source>
</evidence>
<sequence>MDQANNSPIQLTASAVEEVKKLLQGATEAPYLRVGIKGGGCSGVAYMLGFDALMEDDDLFDIAGIPVIMKKAHGMYLMGMEIDYQQDDAATGFVFRNPGKQAD</sequence>
<dbReference type="InterPro" id="IPR000361">
    <property type="entry name" value="ATAP_core_dom"/>
</dbReference>
<comment type="caution">
    <text evidence="3">The sequence shown here is derived from an EMBL/GenBank/DDBJ whole genome shotgun (WGS) entry which is preliminary data.</text>
</comment>
<organism evidence="3 4">
    <name type="scientific">Chitinophaga hostae</name>
    <dbReference type="NCBI Taxonomy" id="2831022"/>
    <lineage>
        <taxon>Bacteria</taxon>
        <taxon>Pseudomonadati</taxon>
        <taxon>Bacteroidota</taxon>
        <taxon>Chitinophagia</taxon>
        <taxon>Chitinophagales</taxon>
        <taxon>Chitinophagaceae</taxon>
        <taxon>Chitinophaga</taxon>
    </lineage>
</organism>
<dbReference type="EMBL" id="JAGTXB010000003">
    <property type="protein sequence ID" value="MBS0027438.1"/>
    <property type="molecule type" value="Genomic_DNA"/>
</dbReference>
<dbReference type="PANTHER" id="PTHR10072:SF41">
    <property type="entry name" value="IRON-SULFUR CLUSTER ASSEMBLY 1 HOMOLOG, MITOCHONDRIAL"/>
    <property type="match status" value="1"/>
</dbReference>
<name>A0ABS5IWU1_9BACT</name>
<gene>
    <name evidence="3" type="ORF">KE626_08975</name>
</gene>